<organism evidence="3 4">
    <name type="scientific">Azospirillum endophyticum</name>
    <dbReference type="NCBI Taxonomy" id="2800326"/>
    <lineage>
        <taxon>Bacteria</taxon>
        <taxon>Pseudomonadati</taxon>
        <taxon>Pseudomonadota</taxon>
        <taxon>Alphaproteobacteria</taxon>
        <taxon>Rhodospirillales</taxon>
        <taxon>Azospirillaceae</taxon>
        <taxon>Azospirillum</taxon>
    </lineage>
</organism>
<dbReference type="Gene3D" id="3.50.50.60">
    <property type="entry name" value="FAD/NAD(P)-binding domain"/>
    <property type="match status" value="1"/>
</dbReference>
<dbReference type="Proteomes" id="UP000652760">
    <property type="component" value="Unassembled WGS sequence"/>
</dbReference>
<protein>
    <submittedName>
        <fullName evidence="3">Bifunctional 3-(3-hydroxy-phenyl)propionate/3-hydroxycinnamic acid hydroxylase</fullName>
    </submittedName>
</protein>
<dbReference type="PANTHER" id="PTHR43476:SF3">
    <property type="entry name" value="FAD-BINDING MONOOXYGENASE"/>
    <property type="match status" value="1"/>
</dbReference>
<name>A0ABS1F5V6_9PROT</name>
<dbReference type="NCBIfam" id="NF004829">
    <property type="entry name" value="PRK06183.1-3"/>
    <property type="match status" value="1"/>
</dbReference>
<dbReference type="EMBL" id="JAENHM010000046">
    <property type="protein sequence ID" value="MBK1838830.1"/>
    <property type="molecule type" value="Genomic_DNA"/>
</dbReference>
<comment type="caution">
    <text evidence="3">The sequence shown here is derived from an EMBL/GenBank/DDBJ whole genome shotgun (WGS) entry which is preliminary data.</text>
</comment>
<dbReference type="SUPFAM" id="SSF51905">
    <property type="entry name" value="FAD/NAD(P)-binding domain"/>
    <property type="match status" value="1"/>
</dbReference>
<evidence type="ECO:0000313" key="3">
    <source>
        <dbReference type="EMBL" id="MBK1838830.1"/>
    </source>
</evidence>
<gene>
    <name evidence="3" type="ORF">JHL17_15535</name>
</gene>
<dbReference type="InterPro" id="IPR036188">
    <property type="entry name" value="FAD/NAD-bd_sf"/>
</dbReference>
<sequence>MPQTYDIAIVGYGPVGATLANLLGPSGLSICVIERDPEQFALPRAGHFDDEVMRVWQTAGVCDEIAATVRVNPGMRFVNAGGALLVDWPRPAGEGMQAWSTSYRFHQPYVEHVLRRGVERFGTVDVRLGTEVVSAEDQGDQVRLEVRSSSGGSESLQASYVVGCDGGRSTIRRAMGVGSIDLGSHEKWLVVDLELETEREDLGDFTIQYCDPLRPTTYIRMVGNRRRWEFMLMPGDDPAQIAQPEHVWRLLERWIGPSEARIERAVVYTFHAIVAERWRKGRLLLAGDAAHQTPPFLGQGMCAGIRDVSNLAWKLSSVVRGEAPDSLLDSYEQERAPHVRHYIDLAIRLGGILQTTDATRAEERDRMLGTAPERLISEKPRLGPSALTVGERPVGVLSEQVRAADGRRFDDLVGYRFAVLVSQSFMKELPVSTIGALARSNVAVVQDCGEGYLLRLGAKAVVLRPDRYILGTANGIAEIEALLPRIPCPSTAEQAA</sequence>
<dbReference type="PANTHER" id="PTHR43476">
    <property type="entry name" value="3-(3-HYDROXY-PHENYL)PROPIONATE/3-HYDROXYCINNAMIC ACID HYDROXYLASE"/>
    <property type="match status" value="1"/>
</dbReference>
<accession>A0ABS1F5V6</accession>
<evidence type="ECO:0000313" key="4">
    <source>
        <dbReference type="Proteomes" id="UP000652760"/>
    </source>
</evidence>
<dbReference type="InterPro" id="IPR002938">
    <property type="entry name" value="FAD-bd"/>
</dbReference>
<dbReference type="Gene3D" id="3.30.9.10">
    <property type="entry name" value="D-Amino Acid Oxidase, subunit A, domain 2"/>
    <property type="match status" value="1"/>
</dbReference>
<dbReference type="InterPro" id="IPR050631">
    <property type="entry name" value="PheA/TfdB_FAD_monoxygenase"/>
</dbReference>
<evidence type="ECO:0000256" key="1">
    <source>
        <dbReference type="ARBA" id="ARBA00023002"/>
    </source>
</evidence>
<proteinExistence type="predicted"/>
<keyword evidence="4" id="KW-1185">Reference proteome</keyword>
<dbReference type="Pfam" id="PF01494">
    <property type="entry name" value="FAD_binding_3"/>
    <property type="match status" value="1"/>
</dbReference>
<reference evidence="4" key="1">
    <citation type="submission" date="2021-01" db="EMBL/GenBank/DDBJ databases">
        <title>Genome public.</title>
        <authorList>
            <person name="Liu C."/>
            <person name="Sun Q."/>
        </authorList>
    </citation>
    <scope>NUCLEOTIDE SEQUENCE [LARGE SCALE GENOMIC DNA]</scope>
    <source>
        <strain evidence="4">YIM B02556</strain>
    </source>
</reference>
<keyword evidence="1" id="KW-0560">Oxidoreductase</keyword>
<dbReference type="PRINTS" id="PR00420">
    <property type="entry name" value="RNGMNOXGNASE"/>
</dbReference>
<evidence type="ECO:0000259" key="2">
    <source>
        <dbReference type="Pfam" id="PF01494"/>
    </source>
</evidence>
<feature type="domain" description="FAD-binding" evidence="2">
    <location>
        <begin position="5"/>
        <end position="344"/>
    </location>
</feature>
<dbReference type="RefSeq" id="WP_200194437.1">
    <property type="nucleotide sequence ID" value="NZ_JAENHM010000046.1"/>
</dbReference>